<dbReference type="GO" id="GO:0034220">
    <property type="term" value="P:monoatomic ion transmembrane transport"/>
    <property type="evidence" value="ECO:0007669"/>
    <property type="project" value="UniProtKB-KW"/>
</dbReference>
<dbReference type="OrthoDB" id="9810759at2"/>
<evidence type="ECO:0000313" key="3">
    <source>
        <dbReference type="EMBL" id="GBF34622.1"/>
    </source>
</evidence>
<keyword evidence="3" id="KW-0407">Ion channel</keyword>
<feature type="transmembrane region" description="Helical" evidence="1">
    <location>
        <begin position="24"/>
        <end position="44"/>
    </location>
</feature>
<evidence type="ECO:0000313" key="4">
    <source>
        <dbReference type="Proteomes" id="UP000239549"/>
    </source>
</evidence>
<keyword evidence="1" id="KW-0472">Membrane</keyword>
<reference evidence="4" key="1">
    <citation type="submission" date="2018-02" db="EMBL/GenBank/DDBJ databases">
        <title>Genome sequence of Desulfocucumis palustris strain NAW-5.</title>
        <authorList>
            <person name="Watanabe M."/>
            <person name="Kojima H."/>
            <person name="Fukui M."/>
        </authorList>
    </citation>
    <scope>NUCLEOTIDE SEQUENCE [LARGE SCALE GENOMIC DNA]</scope>
    <source>
        <strain evidence="4">NAW-5</strain>
    </source>
</reference>
<feature type="transmembrane region" description="Helical" evidence="1">
    <location>
        <begin position="434"/>
        <end position="458"/>
    </location>
</feature>
<proteinExistence type="predicted"/>
<sequence>MKNIPYCFLMYWQALNKKFQKHPYLVIAIGIILIFSYKLTHIYIKNSIPLIIDSLIFCLGILLLSSGLTIKLREKYPRYQLSLSILFTNSFWIIYCILTKHPPINYVHSDSYLDIILNESGIISFILIIFSFFYSIIIFTKGKILIRLMAISIFVYVFVWYGCANAYLIAANITAGRAFYFNEDLSLDRKLFAFKEKMKLPSTYYTESNSEMHIKVPAEPDIIIGERDKAFIENLPWKGSSKELDDSIRQLLIKQEYKRNFNNALYVSSLKFNTDKRIGYFKDGVMGDAWAYYYTQWCIANKYKQFLVKEMKDDFLIHVVTGDKGYAYILDFFSDNDNCEYSTYIITSKAIDFSKTIYFELVNPGEHIVETKELYWIIKDSFVALDENSPIILEKVARGSYSYSFWDFAYFSAITITTLGYGDILPNNTIVRTIVIIELLFGLAMSGLFLSSCFSWIVDSRNKKKILKTAATHCNLDENLNKTLDKEN</sequence>
<dbReference type="Pfam" id="PF07885">
    <property type="entry name" value="Ion_trans_2"/>
    <property type="match status" value="1"/>
</dbReference>
<dbReference type="RefSeq" id="WP_104372837.1">
    <property type="nucleotide sequence ID" value="NZ_BFAV01000142.1"/>
</dbReference>
<evidence type="ECO:0000256" key="1">
    <source>
        <dbReference type="SAM" id="Phobius"/>
    </source>
</evidence>
<organism evidence="3 4">
    <name type="scientific">Desulfocucumis palustris</name>
    <dbReference type="NCBI Taxonomy" id="1898651"/>
    <lineage>
        <taxon>Bacteria</taxon>
        <taxon>Bacillati</taxon>
        <taxon>Bacillota</taxon>
        <taxon>Clostridia</taxon>
        <taxon>Eubacteriales</taxon>
        <taxon>Desulfocucumaceae</taxon>
        <taxon>Desulfocucumis</taxon>
    </lineage>
</organism>
<keyword evidence="4" id="KW-1185">Reference proteome</keyword>
<dbReference type="AlphaFoldDB" id="A0A2L2XEQ7"/>
<accession>A0A2L2XEQ7</accession>
<keyword evidence="3" id="KW-0813">Transport</keyword>
<dbReference type="Proteomes" id="UP000239549">
    <property type="component" value="Unassembled WGS sequence"/>
</dbReference>
<feature type="transmembrane region" description="Helical" evidence="1">
    <location>
        <begin position="144"/>
        <end position="162"/>
    </location>
</feature>
<dbReference type="SUPFAM" id="SSF81324">
    <property type="entry name" value="Voltage-gated potassium channels"/>
    <property type="match status" value="1"/>
</dbReference>
<feature type="transmembrane region" description="Helical" evidence="1">
    <location>
        <begin position="50"/>
        <end position="69"/>
    </location>
</feature>
<feature type="domain" description="Potassium channel" evidence="2">
    <location>
        <begin position="401"/>
        <end position="458"/>
    </location>
</feature>
<keyword evidence="3" id="KW-0406">Ion transport</keyword>
<comment type="caution">
    <text evidence="3">The sequence shown here is derived from an EMBL/GenBank/DDBJ whole genome shotgun (WGS) entry which is preliminary data.</text>
</comment>
<evidence type="ECO:0000259" key="2">
    <source>
        <dbReference type="Pfam" id="PF07885"/>
    </source>
</evidence>
<dbReference type="EMBL" id="BFAV01000142">
    <property type="protein sequence ID" value="GBF34622.1"/>
    <property type="molecule type" value="Genomic_DNA"/>
</dbReference>
<dbReference type="InterPro" id="IPR013099">
    <property type="entry name" value="K_chnl_dom"/>
</dbReference>
<feature type="transmembrane region" description="Helical" evidence="1">
    <location>
        <begin position="81"/>
        <end position="100"/>
    </location>
</feature>
<keyword evidence="1" id="KW-0812">Transmembrane</keyword>
<keyword evidence="1" id="KW-1133">Transmembrane helix</keyword>
<protein>
    <submittedName>
        <fullName evidence="3">Potassium channel protein</fullName>
    </submittedName>
</protein>
<name>A0A2L2XEQ7_9FIRM</name>
<dbReference type="Gene3D" id="1.10.287.70">
    <property type="match status" value="1"/>
</dbReference>
<gene>
    <name evidence="3" type="ORF">DCCM_3742</name>
</gene>
<feature type="transmembrane region" description="Helical" evidence="1">
    <location>
        <begin position="120"/>
        <end position="137"/>
    </location>
</feature>